<feature type="compositionally biased region" description="Basic and acidic residues" evidence="6">
    <location>
        <begin position="618"/>
        <end position="636"/>
    </location>
</feature>
<evidence type="ECO:0000256" key="6">
    <source>
        <dbReference type="SAM" id="MobiDB-lite"/>
    </source>
</evidence>
<proteinExistence type="inferred from homology"/>
<feature type="region of interest" description="Disordered" evidence="6">
    <location>
        <begin position="123"/>
        <end position="166"/>
    </location>
</feature>
<dbReference type="OrthoDB" id="5583at2759"/>
<feature type="region of interest" description="Disordered" evidence="6">
    <location>
        <begin position="225"/>
        <end position="253"/>
    </location>
</feature>
<evidence type="ECO:0000313" key="7">
    <source>
        <dbReference type="EMBL" id="PRP87742.1"/>
    </source>
</evidence>
<feature type="compositionally biased region" description="Acidic residues" evidence="6">
    <location>
        <begin position="642"/>
        <end position="660"/>
    </location>
</feature>
<keyword evidence="3" id="KW-0507">mRNA processing</keyword>
<feature type="compositionally biased region" description="Polar residues" evidence="6">
    <location>
        <begin position="466"/>
        <end position="478"/>
    </location>
</feature>
<keyword evidence="5" id="KW-0539">Nucleus</keyword>
<dbReference type="PANTHER" id="PTHR14152">
    <property type="entry name" value="SQUAMOUS CELL CARCINOMA ANTIGEN RECOGNISED BY CYTOTOXIC T LYMPHOCYTES"/>
    <property type="match status" value="1"/>
</dbReference>
<organism evidence="7 8">
    <name type="scientific">Planoprotostelium fungivorum</name>
    <dbReference type="NCBI Taxonomy" id="1890364"/>
    <lineage>
        <taxon>Eukaryota</taxon>
        <taxon>Amoebozoa</taxon>
        <taxon>Evosea</taxon>
        <taxon>Variosea</taxon>
        <taxon>Cavosteliida</taxon>
        <taxon>Cavosteliaceae</taxon>
        <taxon>Planoprotostelium</taxon>
    </lineage>
</organism>
<evidence type="ECO:0000256" key="5">
    <source>
        <dbReference type="ARBA" id="ARBA00023242"/>
    </source>
</evidence>
<feature type="compositionally biased region" description="Basic and acidic residues" evidence="6">
    <location>
        <begin position="184"/>
        <end position="206"/>
    </location>
</feature>
<feature type="compositionally biased region" description="Basic and acidic residues" evidence="6">
    <location>
        <begin position="593"/>
        <end position="610"/>
    </location>
</feature>
<dbReference type="Pfam" id="PF03343">
    <property type="entry name" value="SART-1"/>
    <property type="match status" value="1"/>
</dbReference>
<dbReference type="AlphaFoldDB" id="A0A2P6NUU9"/>
<evidence type="ECO:0000313" key="8">
    <source>
        <dbReference type="Proteomes" id="UP000241769"/>
    </source>
</evidence>
<feature type="region of interest" description="Disordered" evidence="6">
    <location>
        <begin position="266"/>
        <end position="286"/>
    </location>
</feature>
<feature type="region of interest" description="Disordered" evidence="6">
    <location>
        <begin position="536"/>
        <end position="555"/>
    </location>
</feature>
<evidence type="ECO:0000256" key="2">
    <source>
        <dbReference type="ARBA" id="ARBA00006076"/>
    </source>
</evidence>
<comment type="similarity">
    <text evidence="2">Belongs to the SNU66/SART1 family.</text>
</comment>
<dbReference type="Pfam" id="PF19252">
    <property type="entry name" value="HIND"/>
    <property type="match status" value="1"/>
</dbReference>
<dbReference type="GO" id="GO:0000481">
    <property type="term" value="P:maturation of 5S rRNA"/>
    <property type="evidence" value="ECO:0007669"/>
    <property type="project" value="TreeGrafter"/>
</dbReference>
<evidence type="ECO:0000256" key="1">
    <source>
        <dbReference type="ARBA" id="ARBA00004123"/>
    </source>
</evidence>
<dbReference type="GO" id="GO:0045292">
    <property type="term" value="P:mRNA cis splicing, via spliceosome"/>
    <property type="evidence" value="ECO:0007669"/>
    <property type="project" value="TreeGrafter"/>
</dbReference>
<keyword evidence="4" id="KW-0508">mRNA splicing</keyword>
<feature type="compositionally biased region" description="Basic residues" evidence="6">
    <location>
        <begin position="426"/>
        <end position="437"/>
    </location>
</feature>
<keyword evidence="8" id="KW-1185">Reference proteome</keyword>
<sequence>MERRSVAGAPVETMLSSIVGELRVKSSRKMAWKKKATSWTKSRLQMLEIQTATEIERALVVMIETMEETREKTEKRTIETEETNVTARTMIVERTTAEGEITDKETITETKVDIVTKIEEISSRDDRTKESRDSNQGVSARDSRDRQKDEDDYEYMGSSNAAGEITMSVEETNKLRAQLGLKPLEVEDKKKEREERDKMIEQNKKDQKIVEINSQIERMKKKRALTQKLAGKSIAEEDDEDDGSAASWVVKSREKEKQLAAQFDDMDKELEEKKTKNAGKPSTSGLVVDHDVADFEETGEPIILTLKDDYILKDDGLNDDEFHLENVNMSERARAVKNQELKKKKPIYNVFEEQKSILAQYDDESVRNPQKQFVIGEGGVTEEKEQQEEIRQKLKSAAKLYNLDTDKKIATEYLRADEVKANPQAFKKKGGKKRATRQKQETEEDPVDISETPAQVAPESTEDMSVDQTDSNDLGSRSASRKTQRDSEKADAQSRLKEKNYRLAASKAAEDSRSMREMDQPLMDDDEKLAQELKRAKEMAQSRKGHEESEIAASVKKQAEEAARVAETLAATSVLFSPTTEFVKNIQVETYDPNDRQARRRPQEAARESDNAGEELAEEIKREARRKRAEEKERLRQQGGEPMEEGEQKVEEEEEEEGPVIEEPLVSDSLASTLALINSNKMLEVQDQVYVGRSNDRKLDYAAERDKKQGIKDRVNLVYRDDAGRVLTVQEAFRQACWRFHGMDPSKNTQARRMRQLEEQQKKMKMSSTDTPLQTVSAMQKEQERTQSAFVVLSKGNNTHTALPTAVESTKERVAKGDAAFEVTPLVMPRKQKYGPKKMAKK</sequence>
<dbReference type="FunCoup" id="A0A2P6NUU9">
    <property type="interactions" value="796"/>
</dbReference>
<reference evidence="7 8" key="1">
    <citation type="journal article" date="2018" name="Genome Biol. Evol.">
        <title>Multiple Roots of Fruiting Body Formation in Amoebozoa.</title>
        <authorList>
            <person name="Hillmann F."/>
            <person name="Forbes G."/>
            <person name="Novohradska S."/>
            <person name="Ferling I."/>
            <person name="Riege K."/>
            <person name="Groth M."/>
            <person name="Westermann M."/>
            <person name="Marz M."/>
            <person name="Spaller T."/>
            <person name="Winckler T."/>
            <person name="Schaap P."/>
            <person name="Glockner G."/>
        </authorList>
    </citation>
    <scope>NUCLEOTIDE SEQUENCE [LARGE SCALE GENOMIC DNA]</scope>
    <source>
        <strain evidence="7 8">Jena</strain>
    </source>
</reference>
<dbReference type="EMBL" id="MDYQ01000018">
    <property type="protein sequence ID" value="PRP87742.1"/>
    <property type="molecule type" value="Genomic_DNA"/>
</dbReference>
<name>A0A2P6NUU9_9EUKA</name>
<dbReference type="InParanoid" id="A0A2P6NUU9"/>
<dbReference type="PANTHER" id="PTHR14152:SF5">
    <property type="entry name" value="U4_U6.U5 TRI-SNRNP-ASSOCIATED PROTEIN 1"/>
    <property type="match status" value="1"/>
</dbReference>
<comment type="caution">
    <text evidence="7">The sequence shown here is derived from an EMBL/GenBank/DDBJ whole genome shotgun (WGS) entry which is preliminary data.</text>
</comment>
<feature type="region of interest" description="Disordered" evidence="6">
    <location>
        <begin position="583"/>
        <end position="664"/>
    </location>
</feature>
<accession>A0A2P6NUU9</accession>
<feature type="compositionally biased region" description="Basic and acidic residues" evidence="6">
    <location>
        <begin position="123"/>
        <end position="133"/>
    </location>
</feature>
<comment type="subcellular location">
    <subcellularLocation>
        <location evidence="1">Nucleus</location>
    </subcellularLocation>
</comment>
<protein>
    <submittedName>
        <fullName evidence="7">Uncharacterized protein</fullName>
    </submittedName>
</protein>
<dbReference type="Proteomes" id="UP000241769">
    <property type="component" value="Unassembled WGS sequence"/>
</dbReference>
<feature type="region of interest" description="Disordered" evidence="6">
    <location>
        <begin position="178"/>
        <end position="206"/>
    </location>
</feature>
<evidence type="ECO:0000256" key="3">
    <source>
        <dbReference type="ARBA" id="ARBA00022664"/>
    </source>
</evidence>
<dbReference type="InterPro" id="IPR005011">
    <property type="entry name" value="SNU66/SART1"/>
</dbReference>
<evidence type="ECO:0000256" key="4">
    <source>
        <dbReference type="ARBA" id="ARBA00023187"/>
    </source>
</evidence>
<feature type="compositionally biased region" description="Basic and acidic residues" evidence="6">
    <location>
        <begin position="508"/>
        <end position="519"/>
    </location>
</feature>
<feature type="region of interest" description="Disordered" evidence="6">
    <location>
        <begin position="412"/>
        <end position="524"/>
    </location>
</feature>
<feature type="compositionally biased region" description="Basic and acidic residues" evidence="6">
    <location>
        <begin position="536"/>
        <end position="549"/>
    </location>
</feature>
<dbReference type="GO" id="GO:0046540">
    <property type="term" value="C:U4/U6 x U5 tri-snRNP complex"/>
    <property type="evidence" value="ECO:0007669"/>
    <property type="project" value="InterPro"/>
</dbReference>
<gene>
    <name evidence="7" type="ORF">PROFUN_02442</name>
</gene>
<dbReference type="InterPro" id="IPR045347">
    <property type="entry name" value="HIND"/>
</dbReference>
<feature type="compositionally biased region" description="Basic and acidic residues" evidence="6">
    <location>
        <begin position="483"/>
        <end position="501"/>
    </location>
</feature>
<dbReference type="STRING" id="1890364.A0A2P6NUU9"/>